<dbReference type="EMBL" id="JAUBDI010000029">
    <property type="protein sequence ID" value="MDW0115110.1"/>
    <property type="molecule type" value="Genomic_DNA"/>
</dbReference>
<sequence length="43" mass="4627">MSNASMLLFLAKTILVNELEALLFPLSPILGVLSPFLGRLSPV</sequence>
<protein>
    <submittedName>
        <fullName evidence="1">Uncharacterized protein</fullName>
    </submittedName>
</protein>
<organism evidence="1 2">
    <name type="scientific">Sporosarcina saromensis</name>
    <dbReference type="NCBI Taxonomy" id="359365"/>
    <lineage>
        <taxon>Bacteria</taxon>
        <taxon>Bacillati</taxon>
        <taxon>Bacillota</taxon>
        <taxon>Bacilli</taxon>
        <taxon>Bacillales</taxon>
        <taxon>Caryophanaceae</taxon>
        <taxon>Sporosarcina</taxon>
    </lineage>
</organism>
<dbReference type="Proteomes" id="UP001282284">
    <property type="component" value="Unassembled WGS sequence"/>
</dbReference>
<reference evidence="1 2" key="1">
    <citation type="submission" date="2023-06" db="EMBL/GenBank/DDBJ databases">
        <title>Sporosarcina sp. nov., isolated from Korean traditional fermented seafood 'Jeotgal'.</title>
        <authorList>
            <person name="Yang A.I."/>
            <person name="Shin N.-R."/>
        </authorList>
    </citation>
    <scope>NUCLEOTIDE SEQUENCE [LARGE SCALE GENOMIC DNA]</scope>
    <source>
        <strain evidence="1 2">KCTC13119</strain>
    </source>
</reference>
<comment type="caution">
    <text evidence="1">The sequence shown here is derived from an EMBL/GenBank/DDBJ whole genome shotgun (WGS) entry which is preliminary data.</text>
</comment>
<keyword evidence="2" id="KW-1185">Reference proteome</keyword>
<name>A0ABU4GDQ9_9BACL</name>
<accession>A0ABU4GDQ9</accession>
<evidence type="ECO:0000313" key="1">
    <source>
        <dbReference type="EMBL" id="MDW0115110.1"/>
    </source>
</evidence>
<gene>
    <name evidence="1" type="ORF">QT711_18270</name>
</gene>
<evidence type="ECO:0000313" key="2">
    <source>
        <dbReference type="Proteomes" id="UP001282284"/>
    </source>
</evidence>
<dbReference type="RefSeq" id="WP_317946674.1">
    <property type="nucleotide sequence ID" value="NZ_JAUBDI010000029.1"/>
</dbReference>
<proteinExistence type="predicted"/>